<gene>
    <name evidence="5" type="ORF">EsVE80_18700</name>
</gene>
<evidence type="ECO:0000256" key="2">
    <source>
        <dbReference type="ARBA" id="ARBA00022679"/>
    </source>
</evidence>
<protein>
    <recommendedName>
        <fullName evidence="7">Glycerate kinase</fullName>
    </recommendedName>
</protein>
<dbReference type="SUPFAM" id="SSF110738">
    <property type="entry name" value="Glycerate kinase I"/>
    <property type="match status" value="1"/>
</dbReference>
<dbReference type="InterPro" id="IPR036129">
    <property type="entry name" value="Glycerate_kinase_sf"/>
</dbReference>
<evidence type="ECO:0000256" key="4">
    <source>
        <dbReference type="PIRNR" id="PIRNR006078"/>
    </source>
</evidence>
<dbReference type="Gene3D" id="3.40.50.10350">
    <property type="entry name" value="Glycerate kinase, domain 1"/>
    <property type="match status" value="1"/>
</dbReference>
<comment type="similarity">
    <text evidence="1 4">Belongs to the glycerate kinase type-1 family.</text>
</comment>
<keyword evidence="6" id="KW-1185">Reference proteome</keyword>
<sequence length="370" mass="39108">MKVFVAIDSFKGSATSQELNDAVCQTLAKMSVTSCNVPIADGGEGTLAVLTDTFLGSKVEVNTIDLLGQPIKGSYWLTEIDGVKTAIIESAQILGLTQITPSEETIQKAHSYGLGLVISAALKDAEQVYVSLGGSGVNDGGLGLLAALSNQEIPPKNPLLLGKDFLATLSLPNLGNKKVIGLTDVNNFYTGSQGFTNVFGPQKGGTDEILARLEKGANLVWQNFKAKLDLNSFSGSGAAGGIGGGLLLAGGVLQPGFPTIAQMLQIDKKMSDCDFVITGEGNFDEQTAQGKVPLGVARLARRYQLPVVAFCGARPDKILAIEYHFDGVFSIQSRPSSLQTAMLKKITLQNIALLTENVMKLYLAGKNRHM</sequence>
<dbReference type="Gene3D" id="3.90.1510.10">
    <property type="entry name" value="Glycerate kinase, domain 2"/>
    <property type="match status" value="1"/>
</dbReference>
<dbReference type="KEGG" id="esg:EsVE80_18700"/>
<name>A0A679ISB5_9ENTE</name>
<dbReference type="InterPro" id="IPR018193">
    <property type="entry name" value="Glyc_kinase_flavodox-like_fold"/>
</dbReference>
<dbReference type="EMBL" id="AP022822">
    <property type="protein sequence ID" value="BCA86347.1"/>
    <property type="molecule type" value="Genomic_DNA"/>
</dbReference>
<proteinExistence type="inferred from homology"/>
<dbReference type="PANTHER" id="PTHR21599:SF0">
    <property type="entry name" value="GLYCERATE KINASE"/>
    <property type="match status" value="1"/>
</dbReference>
<dbReference type="Proteomes" id="UP000502998">
    <property type="component" value="Chromosome"/>
</dbReference>
<keyword evidence="3 4" id="KW-0418">Kinase</keyword>
<dbReference type="AlphaFoldDB" id="A0A679ISB5"/>
<accession>A0A679ISB5</accession>
<reference evidence="5 6" key="1">
    <citation type="submission" date="2020-02" db="EMBL/GenBank/DDBJ databases">
        <title>Characterization of vanA genotype vancomycin-resistant Enterococcus saigonensis VE80.</title>
        <authorList>
            <person name="Harada T."/>
            <person name="Motooka D."/>
            <person name="Nakamura S."/>
            <person name="Yamamoto Y."/>
            <person name="Kawahara R."/>
            <person name="Kawatsu K."/>
        </authorList>
    </citation>
    <scope>NUCLEOTIDE SEQUENCE [LARGE SCALE GENOMIC DNA]</scope>
    <source>
        <strain evidence="5 6">VE80</strain>
    </source>
</reference>
<evidence type="ECO:0000256" key="3">
    <source>
        <dbReference type="ARBA" id="ARBA00022777"/>
    </source>
</evidence>
<dbReference type="InterPro" id="IPR018197">
    <property type="entry name" value="Glycerate_kinase_RE-like"/>
</dbReference>
<dbReference type="PIRSF" id="PIRSF006078">
    <property type="entry name" value="GlxK"/>
    <property type="match status" value="1"/>
</dbReference>
<evidence type="ECO:0008006" key="7">
    <source>
        <dbReference type="Google" id="ProtNLM"/>
    </source>
</evidence>
<evidence type="ECO:0000313" key="6">
    <source>
        <dbReference type="Proteomes" id="UP000502998"/>
    </source>
</evidence>
<dbReference type="InterPro" id="IPR004381">
    <property type="entry name" value="Glycerate_kinase"/>
</dbReference>
<evidence type="ECO:0000313" key="5">
    <source>
        <dbReference type="EMBL" id="BCA86347.1"/>
    </source>
</evidence>
<dbReference type="NCBIfam" id="TIGR00045">
    <property type="entry name" value="glycerate kinase"/>
    <property type="match status" value="1"/>
</dbReference>
<dbReference type="PANTHER" id="PTHR21599">
    <property type="entry name" value="GLYCERATE KINASE"/>
    <property type="match status" value="1"/>
</dbReference>
<keyword evidence="2 4" id="KW-0808">Transferase</keyword>
<organism evidence="5 6">
    <name type="scientific">Enterococcus saigonensis</name>
    <dbReference type="NCBI Taxonomy" id="1805431"/>
    <lineage>
        <taxon>Bacteria</taxon>
        <taxon>Bacillati</taxon>
        <taxon>Bacillota</taxon>
        <taxon>Bacilli</taxon>
        <taxon>Lactobacillales</taxon>
        <taxon>Enterococcaceae</taxon>
        <taxon>Enterococcus</taxon>
    </lineage>
</organism>
<dbReference type="GO" id="GO:0031388">
    <property type="term" value="P:organic acid phosphorylation"/>
    <property type="evidence" value="ECO:0007669"/>
    <property type="project" value="UniProtKB-UniRule"/>
</dbReference>
<dbReference type="GO" id="GO:0008887">
    <property type="term" value="F:glycerate kinase activity"/>
    <property type="evidence" value="ECO:0007669"/>
    <property type="project" value="UniProtKB-UniRule"/>
</dbReference>
<dbReference type="Pfam" id="PF02595">
    <property type="entry name" value="Gly_kinase"/>
    <property type="match status" value="1"/>
</dbReference>
<evidence type="ECO:0000256" key="1">
    <source>
        <dbReference type="ARBA" id="ARBA00006284"/>
    </source>
</evidence>
<dbReference type="RefSeq" id="WP_173103500.1">
    <property type="nucleotide sequence ID" value="NZ_AP022822.1"/>
</dbReference>